<dbReference type="GO" id="GO:0070187">
    <property type="term" value="C:shelterin complex"/>
    <property type="evidence" value="ECO:0007669"/>
    <property type="project" value="TreeGrafter"/>
</dbReference>
<feature type="domain" description="HTH myb-type" evidence="9">
    <location>
        <begin position="583"/>
        <end position="636"/>
    </location>
</feature>
<name>A0A3B5APW7_9TELE</name>
<feature type="region of interest" description="Disordered" evidence="7">
    <location>
        <begin position="364"/>
        <end position="589"/>
    </location>
</feature>
<dbReference type="GO" id="GO:0003720">
    <property type="term" value="F:telomerase activity"/>
    <property type="evidence" value="ECO:0007669"/>
    <property type="project" value="TreeGrafter"/>
</dbReference>
<keyword evidence="5" id="KW-0539">Nucleus</keyword>
<feature type="compositionally biased region" description="Basic and acidic residues" evidence="7">
    <location>
        <begin position="216"/>
        <end position="226"/>
    </location>
</feature>
<feature type="compositionally biased region" description="Basic and acidic residues" evidence="7">
    <location>
        <begin position="284"/>
        <end position="301"/>
    </location>
</feature>
<dbReference type="Gene3D" id="1.25.40.210">
    <property type="entry name" value="Telomere repeat-binding factor, dimerisation domain"/>
    <property type="match status" value="1"/>
</dbReference>
<keyword evidence="11" id="KW-1185">Reference proteome</keyword>
<evidence type="ECO:0000259" key="8">
    <source>
        <dbReference type="PROSITE" id="PS50090"/>
    </source>
</evidence>
<feature type="compositionally biased region" description="Low complexity" evidence="7">
    <location>
        <begin position="485"/>
        <end position="499"/>
    </location>
</feature>
<dbReference type="GO" id="GO:0070198">
    <property type="term" value="P:protein localization to chromosome, telomeric region"/>
    <property type="evidence" value="ECO:0007669"/>
    <property type="project" value="TreeGrafter"/>
</dbReference>
<evidence type="ECO:0000259" key="9">
    <source>
        <dbReference type="PROSITE" id="PS51294"/>
    </source>
</evidence>
<dbReference type="CDD" id="cd11660">
    <property type="entry name" value="SANT_TRF"/>
    <property type="match status" value="1"/>
</dbReference>
<dbReference type="GeneTree" id="ENSGT00940000158316"/>
<dbReference type="Pfam" id="PF00249">
    <property type="entry name" value="Myb_DNA-binding"/>
    <property type="match status" value="1"/>
</dbReference>
<evidence type="ECO:0000256" key="2">
    <source>
        <dbReference type="ARBA" id="ARBA00022454"/>
    </source>
</evidence>
<evidence type="ECO:0000256" key="7">
    <source>
        <dbReference type="SAM" id="MobiDB-lite"/>
    </source>
</evidence>
<dbReference type="GO" id="GO:1905839">
    <property type="term" value="P:negative regulation of telomeric D-loop disassembly"/>
    <property type="evidence" value="ECO:0007669"/>
    <property type="project" value="TreeGrafter"/>
</dbReference>
<dbReference type="InterPro" id="IPR013867">
    <property type="entry name" value="Telomere_rpt-bd_fac_dimer_dom"/>
</dbReference>
<accession>A0A3B5APW7</accession>
<dbReference type="GO" id="GO:0003691">
    <property type="term" value="F:double-stranded telomeric DNA binding"/>
    <property type="evidence" value="ECO:0007669"/>
    <property type="project" value="TreeGrafter"/>
</dbReference>
<feature type="compositionally biased region" description="Polar residues" evidence="7">
    <location>
        <begin position="427"/>
        <end position="436"/>
    </location>
</feature>
<evidence type="ECO:0000313" key="12">
    <source>
        <dbReference type="RefSeq" id="XP_008287110.1"/>
    </source>
</evidence>
<dbReference type="Ensembl" id="ENSSPAT00000023882.1">
    <property type="protein sequence ID" value="ENSSPAP00000023503.1"/>
    <property type="gene ID" value="ENSSPAG00000017736.1"/>
</dbReference>
<dbReference type="InterPro" id="IPR030657">
    <property type="entry name" value="TERF2"/>
</dbReference>
<feature type="compositionally biased region" description="Polar residues" evidence="7">
    <location>
        <begin position="507"/>
        <end position="538"/>
    </location>
</feature>
<dbReference type="PANTHER" id="PTHR46833:SF1">
    <property type="entry name" value="TELOMERIC REPEAT-BINDING FACTOR 2"/>
    <property type="match status" value="1"/>
</dbReference>
<dbReference type="GO" id="GO:0042803">
    <property type="term" value="F:protein homodimerization activity"/>
    <property type="evidence" value="ECO:0007669"/>
    <property type="project" value="InterPro"/>
</dbReference>
<evidence type="ECO:0000256" key="5">
    <source>
        <dbReference type="ARBA" id="ARBA00023242"/>
    </source>
</evidence>
<feature type="compositionally biased region" description="Basic and acidic residues" evidence="7">
    <location>
        <begin position="395"/>
        <end position="412"/>
    </location>
</feature>
<dbReference type="PROSITE" id="PS50090">
    <property type="entry name" value="MYB_LIKE"/>
    <property type="match status" value="1"/>
</dbReference>
<dbReference type="GeneID" id="103362513"/>
<feature type="region of interest" description="Disordered" evidence="7">
    <location>
        <begin position="216"/>
        <end position="236"/>
    </location>
</feature>
<dbReference type="GO" id="GO:0005654">
    <property type="term" value="C:nucleoplasm"/>
    <property type="evidence" value="ECO:0007669"/>
    <property type="project" value="UniProtKB-ARBA"/>
</dbReference>
<evidence type="ECO:0000256" key="1">
    <source>
        <dbReference type="ARBA" id="ARBA00004574"/>
    </source>
</evidence>
<dbReference type="InterPro" id="IPR017930">
    <property type="entry name" value="Myb_dom"/>
</dbReference>
<feature type="compositionally biased region" description="Polar residues" evidence="7">
    <location>
        <begin position="365"/>
        <end position="376"/>
    </location>
</feature>
<dbReference type="InterPro" id="IPR009057">
    <property type="entry name" value="Homeodomain-like_sf"/>
</dbReference>
<protein>
    <submittedName>
        <fullName evidence="10">Telomeric repeat binding factor 2</fullName>
    </submittedName>
    <submittedName>
        <fullName evidence="12">Telomeric repeat-binding factor 2 isoform X1</fullName>
    </submittedName>
</protein>
<feature type="compositionally biased region" description="Basic residues" evidence="7">
    <location>
        <begin position="414"/>
        <end position="425"/>
    </location>
</feature>
<gene>
    <name evidence="12" type="primary">terf2</name>
</gene>
<keyword evidence="2" id="KW-0158">Chromosome</keyword>
<reference evidence="12" key="2">
    <citation type="submission" date="2025-04" db="UniProtKB">
        <authorList>
            <consortium name="RefSeq"/>
        </authorList>
    </citation>
    <scope>IDENTIFICATION</scope>
</reference>
<dbReference type="AlphaFoldDB" id="A0A3B5APW7"/>
<feature type="domain" description="Myb-like" evidence="8">
    <location>
        <begin position="579"/>
        <end position="632"/>
    </location>
</feature>
<proteinExistence type="predicted"/>
<dbReference type="InterPro" id="IPR036507">
    <property type="entry name" value="Telomere_rpt-bd_fac_dimer_sf"/>
</dbReference>
<dbReference type="PROSITE" id="PS51294">
    <property type="entry name" value="HTH_MYB"/>
    <property type="match status" value="1"/>
</dbReference>
<dbReference type="SUPFAM" id="SSF46689">
    <property type="entry name" value="Homeodomain-like"/>
    <property type="match status" value="1"/>
</dbReference>
<dbReference type="PANTHER" id="PTHR46833">
    <property type="entry name" value="TELOMERIC REPEAT-BINDING FACTOR 2 TERF2"/>
    <property type="match status" value="1"/>
</dbReference>
<feature type="region of interest" description="Disordered" evidence="7">
    <location>
        <begin position="284"/>
        <end position="339"/>
    </location>
</feature>
<dbReference type="GO" id="GO:0031627">
    <property type="term" value="P:telomeric loop formation"/>
    <property type="evidence" value="ECO:0007669"/>
    <property type="project" value="TreeGrafter"/>
</dbReference>
<keyword evidence="4" id="KW-0238">DNA-binding</keyword>
<keyword evidence="6" id="KW-0131">Cell cycle</keyword>
<evidence type="ECO:0000256" key="6">
    <source>
        <dbReference type="ARBA" id="ARBA00023306"/>
    </source>
</evidence>
<dbReference type="CTD" id="192316"/>
<reference evidence="10" key="1">
    <citation type="submission" date="2023-09" db="UniProtKB">
        <authorList>
            <consortium name="Ensembl"/>
        </authorList>
    </citation>
    <scope>IDENTIFICATION</scope>
</reference>
<keyword evidence="3" id="KW-0779">Telomere</keyword>
<dbReference type="InterPro" id="IPR001005">
    <property type="entry name" value="SANT/Myb"/>
</dbReference>
<feature type="compositionally biased region" description="Polar residues" evidence="7">
    <location>
        <begin position="563"/>
        <end position="585"/>
    </location>
</feature>
<dbReference type="SMART" id="SM00717">
    <property type="entry name" value="SANT"/>
    <property type="match status" value="1"/>
</dbReference>
<dbReference type="GO" id="GO:0032208">
    <property type="term" value="P:negative regulation of telomere maintenance via recombination"/>
    <property type="evidence" value="ECO:0007669"/>
    <property type="project" value="TreeGrafter"/>
</dbReference>
<comment type="subcellular location">
    <subcellularLocation>
        <location evidence="1">Chromosome</location>
        <location evidence="1">Telomere</location>
    </subcellularLocation>
</comment>
<dbReference type="STRING" id="144197.ENSSPAP00000023503"/>
<evidence type="ECO:0000313" key="11">
    <source>
        <dbReference type="Proteomes" id="UP000694891"/>
    </source>
</evidence>
<evidence type="ECO:0000313" key="10">
    <source>
        <dbReference type="Ensembl" id="ENSSPAP00000023503.1"/>
    </source>
</evidence>
<dbReference type="SUPFAM" id="SSF63600">
    <property type="entry name" value="Telomeric repeat binding factor (TRF) dimerisation domain"/>
    <property type="match status" value="1"/>
</dbReference>
<evidence type="ECO:0000256" key="3">
    <source>
        <dbReference type="ARBA" id="ARBA00022895"/>
    </source>
</evidence>
<feature type="compositionally biased region" description="Basic residues" evidence="7">
    <location>
        <begin position="463"/>
        <end position="472"/>
    </location>
</feature>
<dbReference type="Gene3D" id="1.10.10.60">
    <property type="entry name" value="Homeodomain-like"/>
    <property type="match status" value="1"/>
</dbReference>
<sequence length="637" mass="71897">MAAKDAVNNDKSDVESIVNRWLVDYYVFRAMDMFKKEDYEGFCGVRDVLKSVLERPVELTDVMPTKIRVLELLSRINEGEKLDLSFESDPSVTPLESALVLLKKMNQECSIPPQDFDNVKASITEMIVGIFIKNNKFDKAQEMLNKHFPRKVSGKKAIFMDLIRQKRKIHEVIEQMNFQRFREEMLAFCQKLCQFTVPFLHKAAEQLIDERTVDQDDKAAGTDEQAKPGPSSHVQGNAVQFAQRLSSSKYSVIQRARLEVAFKALAAASENTFAQLEEEVEREAREREDLGLLRPDPKRGTNLDSEPEGLFQRDSGSPLEASPADLPPQTDAASHTQACSISKTPSGLWSGQLYTVPRLVVEPDSQVSSQCTTASLEQGPDVRTEKPPKTLTRANKKDLQCPITDREVDMPMRKCPRRSNRKYRRVSANTSELSIDSTEDSSDSVADMESDGRELHNQSNSSSKRKCKRPKRLSSDSEEHLLQLSASSDSSGDSPSKDPGNVEDICTTDSSLESSPSRHTGPQTSSTPHKDSAQSSRPSHSKWKQLFANAKESKDTWTDEDSYFTSAKNSGRSNESVVSHSGQRRTWTEKETQNLKDGVKTFGEGNWKQIRSYYSFNDRTNVNLKDRWRTLKRLNMV</sequence>
<dbReference type="Proteomes" id="UP000694891">
    <property type="component" value="Unplaced"/>
</dbReference>
<dbReference type="RefSeq" id="XP_008287110.1">
    <property type="nucleotide sequence ID" value="XM_008288888.1"/>
</dbReference>
<organism evidence="10">
    <name type="scientific">Stegastes partitus</name>
    <name type="common">bicolor damselfish</name>
    <dbReference type="NCBI Taxonomy" id="144197"/>
    <lineage>
        <taxon>Eukaryota</taxon>
        <taxon>Metazoa</taxon>
        <taxon>Chordata</taxon>
        <taxon>Craniata</taxon>
        <taxon>Vertebrata</taxon>
        <taxon>Euteleostomi</taxon>
        <taxon>Actinopterygii</taxon>
        <taxon>Neopterygii</taxon>
        <taxon>Teleostei</taxon>
        <taxon>Neoteleostei</taxon>
        <taxon>Acanthomorphata</taxon>
        <taxon>Ovalentaria</taxon>
        <taxon>Pomacentridae</taxon>
        <taxon>Stegastes</taxon>
    </lineage>
</organism>
<dbReference type="OrthoDB" id="608866at2759"/>
<dbReference type="GO" id="GO:0098505">
    <property type="term" value="F:G-rich strand telomeric DNA binding"/>
    <property type="evidence" value="ECO:0007669"/>
    <property type="project" value="TreeGrafter"/>
</dbReference>
<feature type="compositionally biased region" description="Acidic residues" evidence="7">
    <location>
        <begin position="437"/>
        <end position="449"/>
    </location>
</feature>
<dbReference type="GO" id="GO:0031848">
    <property type="term" value="P:protection from non-homologous end joining at telomere"/>
    <property type="evidence" value="ECO:0007669"/>
    <property type="project" value="InterPro"/>
</dbReference>
<dbReference type="Pfam" id="PF08558">
    <property type="entry name" value="TRF"/>
    <property type="match status" value="1"/>
</dbReference>
<evidence type="ECO:0000256" key="4">
    <source>
        <dbReference type="ARBA" id="ARBA00023125"/>
    </source>
</evidence>
<dbReference type="GO" id="GO:0032210">
    <property type="term" value="P:regulation of telomere maintenance via telomerase"/>
    <property type="evidence" value="ECO:0007669"/>
    <property type="project" value="TreeGrafter"/>
</dbReference>
<dbReference type="GO" id="GO:0061820">
    <property type="term" value="P:telomeric D-loop disassembly"/>
    <property type="evidence" value="ECO:0007669"/>
    <property type="project" value="TreeGrafter"/>
</dbReference>